<evidence type="ECO:0000256" key="4">
    <source>
        <dbReference type="SAM" id="SignalP"/>
    </source>
</evidence>
<dbReference type="InterPro" id="IPR031311">
    <property type="entry name" value="CHIT_BIND_RR_consensus"/>
</dbReference>
<keyword evidence="2 4" id="KW-0732">Signal</keyword>
<dbReference type="AlphaFoldDB" id="A0AAN9A7J9"/>
<keyword evidence="6" id="KW-1185">Reference proteome</keyword>
<dbReference type="GO" id="GO:0008010">
    <property type="term" value="F:structural constituent of chitin-based larval cuticle"/>
    <property type="evidence" value="ECO:0007669"/>
    <property type="project" value="TreeGrafter"/>
</dbReference>
<evidence type="ECO:0000256" key="2">
    <source>
        <dbReference type="ARBA" id="ARBA00022729"/>
    </source>
</evidence>
<gene>
    <name evidence="5" type="ORF">SK128_025069</name>
</gene>
<evidence type="ECO:0000256" key="3">
    <source>
        <dbReference type="PROSITE-ProRule" id="PRU00497"/>
    </source>
</evidence>
<reference evidence="5 6" key="1">
    <citation type="submission" date="2023-11" db="EMBL/GenBank/DDBJ databases">
        <title>Halocaridina rubra genome assembly.</title>
        <authorList>
            <person name="Smith C."/>
        </authorList>
    </citation>
    <scope>NUCLEOTIDE SEQUENCE [LARGE SCALE GENOMIC DNA]</scope>
    <source>
        <strain evidence="5">EP-1</strain>
        <tissue evidence="5">Whole</tissue>
    </source>
</reference>
<dbReference type="PROSITE" id="PS51155">
    <property type="entry name" value="CHIT_BIND_RR_2"/>
    <property type="match status" value="1"/>
</dbReference>
<dbReference type="InterPro" id="IPR000618">
    <property type="entry name" value="Insect_cuticle"/>
</dbReference>
<feature type="signal peptide" evidence="4">
    <location>
        <begin position="1"/>
        <end position="15"/>
    </location>
</feature>
<dbReference type="EMBL" id="JAXCGZ010008518">
    <property type="protein sequence ID" value="KAK7077588.1"/>
    <property type="molecule type" value="Genomic_DNA"/>
</dbReference>
<comment type="caution">
    <text evidence="5">The sequence shown here is derived from an EMBL/GenBank/DDBJ whole genome shotgun (WGS) entry which is preliminary data.</text>
</comment>
<sequence>MKFVIAFCLLAVAFAAPQQDVAILRDERVDNGDGNFNYAIAADNGIEMEVQGTPGAEGAVVMTGYYLLPLADGGFARVNFVADENGFRPESDILPVRK</sequence>
<feature type="chain" id="PRO_5042850038" evidence="4">
    <location>
        <begin position="16"/>
        <end position="98"/>
    </location>
</feature>
<dbReference type="Proteomes" id="UP001381693">
    <property type="component" value="Unassembled WGS sequence"/>
</dbReference>
<dbReference type="PROSITE" id="PS00306">
    <property type="entry name" value="CASEIN_ALPHA_BETA"/>
    <property type="match status" value="1"/>
</dbReference>
<evidence type="ECO:0000256" key="1">
    <source>
        <dbReference type="ARBA" id="ARBA00022460"/>
    </source>
</evidence>
<name>A0AAN9A7J9_HALRR</name>
<proteinExistence type="predicted"/>
<dbReference type="PROSITE" id="PS00233">
    <property type="entry name" value="CHIT_BIND_RR_1"/>
    <property type="match status" value="1"/>
</dbReference>
<protein>
    <submittedName>
        <fullName evidence="5">Uncharacterized protein</fullName>
    </submittedName>
</protein>
<dbReference type="InterPro" id="IPR031305">
    <property type="entry name" value="Casein_CS"/>
</dbReference>
<dbReference type="PANTHER" id="PTHR10380:SF173">
    <property type="entry name" value="CUTICULAR PROTEIN 47EF, ISOFORM C-RELATED"/>
    <property type="match status" value="1"/>
</dbReference>
<dbReference type="PANTHER" id="PTHR10380">
    <property type="entry name" value="CUTICLE PROTEIN"/>
    <property type="match status" value="1"/>
</dbReference>
<dbReference type="Pfam" id="PF00379">
    <property type="entry name" value="Chitin_bind_4"/>
    <property type="match status" value="1"/>
</dbReference>
<accession>A0AAN9A7J9</accession>
<keyword evidence="1 3" id="KW-0193">Cuticle</keyword>
<evidence type="ECO:0000313" key="6">
    <source>
        <dbReference type="Proteomes" id="UP001381693"/>
    </source>
</evidence>
<dbReference type="InterPro" id="IPR050468">
    <property type="entry name" value="Cuticle_Struct_Prot"/>
</dbReference>
<evidence type="ECO:0000313" key="5">
    <source>
        <dbReference type="EMBL" id="KAK7077588.1"/>
    </source>
</evidence>
<dbReference type="GO" id="GO:0062129">
    <property type="term" value="C:chitin-based extracellular matrix"/>
    <property type="evidence" value="ECO:0007669"/>
    <property type="project" value="TreeGrafter"/>
</dbReference>
<organism evidence="5 6">
    <name type="scientific">Halocaridina rubra</name>
    <name type="common">Hawaiian red shrimp</name>
    <dbReference type="NCBI Taxonomy" id="373956"/>
    <lineage>
        <taxon>Eukaryota</taxon>
        <taxon>Metazoa</taxon>
        <taxon>Ecdysozoa</taxon>
        <taxon>Arthropoda</taxon>
        <taxon>Crustacea</taxon>
        <taxon>Multicrustacea</taxon>
        <taxon>Malacostraca</taxon>
        <taxon>Eumalacostraca</taxon>
        <taxon>Eucarida</taxon>
        <taxon>Decapoda</taxon>
        <taxon>Pleocyemata</taxon>
        <taxon>Caridea</taxon>
        <taxon>Atyoidea</taxon>
        <taxon>Atyidae</taxon>
        <taxon>Halocaridina</taxon>
    </lineage>
</organism>